<dbReference type="Pfam" id="PF18203">
    <property type="entry name" value="IPTL-CTERM"/>
    <property type="match status" value="1"/>
</dbReference>
<feature type="domain" description="IPTL-CTERM protein sorting" evidence="2">
    <location>
        <begin position="568"/>
        <end position="592"/>
    </location>
</feature>
<evidence type="ECO:0000256" key="1">
    <source>
        <dbReference type="SAM" id="Phobius"/>
    </source>
</evidence>
<dbReference type="InterPro" id="IPR038081">
    <property type="entry name" value="CalX-like_sf"/>
</dbReference>
<organism evidence="3 4">
    <name type="scientific">Comamonas squillarum</name>
    <dbReference type="NCBI Taxonomy" id="2977320"/>
    <lineage>
        <taxon>Bacteria</taxon>
        <taxon>Pseudomonadati</taxon>
        <taxon>Pseudomonadota</taxon>
        <taxon>Betaproteobacteria</taxon>
        <taxon>Burkholderiales</taxon>
        <taxon>Comamonadaceae</taxon>
        <taxon>Comamonas</taxon>
    </lineage>
</organism>
<dbReference type="EMBL" id="CP104377">
    <property type="protein sequence ID" value="UXC19985.1"/>
    <property type="molecule type" value="Genomic_DNA"/>
</dbReference>
<keyword evidence="4" id="KW-1185">Reference proteome</keyword>
<keyword evidence="1" id="KW-1133">Transmembrane helix</keyword>
<reference evidence="3" key="1">
    <citation type="submission" date="2022-09" db="EMBL/GenBank/DDBJ databases">
        <title>Bacterial diversity in gut of crayfish and pufferfish.</title>
        <authorList>
            <person name="Huang Y."/>
        </authorList>
    </citation>
    <scope>NUCLEOTIDE SEQUENCE</scope>
    <source>
        <strain evidence="3">PR12</strain>
    </source>
</reference>
<dbReference type="RefSeq" id="WP_182342433.1">
    <property type="nucleotide sequence ID" value="NZ_CP104377.1"/>
</dbReference>
<evidence type="ECO:0000313" key="4">
    <source>
        <dbReference type="Proteomes" id="UP001058290"/>
    </source>
</evidence>
<dbReference type="Gene3D" id="2.60.40.2030">
    <property type="match status" value="1"/>
</dbReference>
<keyword evidence="1" id="KW-0472">Membrane</keyword>
<gene>
    <name evidence="3" type="ORF">N4T19_07730</name>
</gene>
<feature type="transmembrane region" description="Helical" evidence="1">
    <location>
        <begin position="571"/>
        <end position="591"/>
    </location>
</feature>
<proteinExistence type="predicted"/>
<evidence type="ECO:0000313" key="3">
    <source>
        <dbReference type="EMBL" id="UXC19985.1"/>
    </source>
</evidence>
<evidence type="ECO:0000259" key="2">
    <source>
        <dbReference type="Pfam" id="PF18203"/>
    </source>
</evidence>
<dbReference type="NCBIfam" id="TIGR04174">
    <property type="entry name" value="IPTL_CTERM"/>
    <property type="match status" value="1"/>
</dbReference>
<dbReference type="Proteomes" id="UP001058290">
    <property type="component" value="Chromosome"/>
</dbReference>
<dbReference type="SUPFAM" id="SSF141072">
    <property type="entry name" value="CalX-like"/>
    <property type="match status" value="1"/>
</dbReference>
<accession>A0ABY6A4K4</accession>
<keyword evidence="1" id="KW-0812">Transmembrane</keyword>
<protein>
    <submittedName>
        <fullName evidence="3">IPTL-CTERM sorting domain-containing protein</fullName>
    </submittedName>
</protein>
<dbReference type="InterPro" id="IPR026442">
    <property type="entry name" value="IPTL_CTERM"/>
</dbReference>
<name>A0ABY6A4K4_9BURK</name>
<sequence>MAASGAPLPRCDASGQSFYLTRYTGPAATGTPPTAILDLATAPATGAVAIAPIWSGAAAPTVSAREIGLTPPNPPLPAGASVAGGMGKDGYIYTMRAVDGDNNWDTSPAAGWGSAAGGGWRSHTRYYEMLRYGRNGVDNLGIVSGLGTYQTDPTDPSTLVSGAIDLRLGPNFNAADIDPVTGIMYLANFQTGGALNRVFKIDVTQTPPLYVGTLNLASNIPGAQSGDFAIDASGQWAYGIATTGNVITGTSVSYRFNLSSGAVETLAAVSPAPFNSPYGAAARLPNATDKLAFYGLGTRIMSIPAGTVGPSQSTAGATSGDAAACLPKLTATLVCTPDALVDAAGNISNCTVTLDQAAPAGGMAIALTPPAANPRYTSSCGSSIVVAAGQTTASCSITATPNTTPGDGDVTAALALATPAATDDYVLGTPSGAEVRIRNDDVDIPITPVVNLSCTPSSLVDAAGQVSTCIINLSAPAPAGGSSISLSPPPGSSRYTSSCTSPVLVAAGATQSNCTITATPNTVIGDGSVSALLQLLAGPGYTLGPDSQASVQVNDDDLPIDVGDAKRVPTLSAWALALMGMLLAAAGALFARKRHQG</sequence>